<keyword evidence="2" id="KW-0479">Metal-binding</keyword>
<keyword evidence="2" id="KW-0560">Oxidoreductase</keyword>
<proteinExistence type="inferred from homology"/>
<name>A0A319EWT6_ASPSB</name>
<dbReference type="EMBL" id="KZ826349">
    <property type="protein sequence ID" value="PYI06519.1"/>
    <property type="molecule type" value="Genomic_DNA"/>
</dbReference>
<gene>
    <name evidence="4" type="ORF">BO78DRAFT_469906</name>
</gene>
<evidence type="ECO:0000256" key="1">
    <source>
        <dbReference type="ARBA" id="ARBA00008056"/>
    </source>
</evidence>
<dbReference type="OrthoDB" id="288590at2759"/>
<dbReference type="InterPro" id="IPR050231">
    <property type="entry name" value="Iron_ascorbate_oxido_reductase"/>
</dbReference>
<keyword evidence="5" id="KW-1185">Reference proteome</keyword>
<sequence>MQRTVVSSPQTRALFPAIDFVLFRQGKEPQVKELLQRYGAFRIRNHGLSSQVKESCFGFAKGFFNQPTERKRNVSSFSGFECETVRGSRIPKESLYVSRTELERYPPVSLLYKEMMDQFMPELLESLSQALDLRFSLQHYHKSGDDTIALHHYPMVEGVERNPAHQDFGLLTLLIQEDAGTTSGLEIADLQSTDKKGSSSIGASARFVPVEPGENEITVFVGNMLPKLARTNQCDAVLRSCVHRVASGDRERYSIACFVHADSMTILDEKGITARGHLENWISRSQAQGH</sequence>
<dbReference type="Pfam" id="PF14226">
    <property type="entry name" value="DIOX_N"/>
    <property type="match status" value="1"/>
</dbReference>
<evidence type="ECO:0000313" key="5">
    <source>
        <dbReference type="Proteomes" id="UP000248423"/>
    </source>
</evidence>
<dbReference type="GO" id="GO:0046872">
    <property type="term" value="F:metal ion binding"/>
    <property type="evidence" value="ECO:0007669"/>
    <property type="project" value="UniProtKB-KW"/>
</dbReference>
<accession>A0A319EWT6</accession>
<dbReference type="GO" id="GO:0044283">
    <property type="term" value="P:small molecule biosynthetic process"/>
    <property type="evidence" value="ECO:0007669"/>
    <property type="project" value="UniProtKB-ARBA"/>
</dbReference>
<dbReference type="PANTHER" id="PTHR47990">
    <property type="entry name" value="2-OXOGLUTARATE (2OG) AND FE(II)-DEPENDENT OXYGENASE SUPERFAMILY PROTEIN-RELATED"/>
    <property type="match status" value="1"/>
</dbReference>
<dbReference type="InterPro" id="IPR026992">
    <property type="entry name" value="DIOX_N"/>
</dbReference>
<dbReference type="GO" id="GO:0016491">
    <property type="term" value="F:oxidoreductase activity"/>
    <property type="evidence" value="ECO:0007669"/>
    <property type="project" value="UniProtKB-KW"/>
</dbReference>
<dbReference type="InterPro" id="IPR044861">
    <property type="entry name" value="IPNS-like_FE2OG_OXY"/>
</dbReference>
<dbReference type="Proteomes" id="UP000248423">
    <property type="component" value="Unassembled WGS sequence"/>
</dbReference>
<evidence type="ECO:0000313" key="4">
    <source>
        <dbReference type="EMBL" id="PYI06519.1"/>
    </source>
</evidence>
<evidence type="ECO:0000256" key="2">
    <source>
        <dbReference type="RuleBase" id="RU003682"/>
    </source>
</evidence>
<dbReference type="Pfam" id="PF03171">
    <property type="entry name" value="2OG-FeII_Oxy"/>
    <property type="match status" value="1"/>
</dbReference>
<comment type="similarity">
    <text evidence="1 2">Belongs to the iron/ascorbate-dependent oxidoreductase family.</text>
</comment>
<keyword evidence="2" id="KW-0408">Iron</keyword>
<reference evidence="4 5" key="1">
    <citation type="submission" date="2018-02" db="EMBL/GenBank/DDBJ databases">
        <title>The genomes of Aspergillus section Nigri reveals drivers in fungal speciation.</title>
        <authorList>
            <consortium name="DOE Joint Genome Institute"/>
            <person name="Vesth T.C."/>
            <person name="Nybo J."/>
            <person name="Theobald S."/>
            <person name="Brandl J."/>
            <person name="Frisvad J.C."/>
            <person name="Nielsen K.F."/>
            <person name="Lyhne E.K."/>
            <person name="Kogle M.E."/>
            <person name="Kuo A."/>
            <person name="Riley R."/>
            <person name="Clum A."/>
            <person name="Nolan M."/>
            <person name="Lipzen A."/>
            <person name="Salamov A."/>
            <person name="Henrissat B."/>
            <person name="Wiebenga A."/>
            <person name="De vries R.P."/>
            <person name="Grigoriev I.V."/>
            <person name="Mortensen U.H."/>
            <person name="Andersen M.R."/>
            <person name="Baker S.E."/>
        </authorList>
    </citation>
    <scope>NUCLEOTIDE SEQUENCE [LARGE SCALE GENOMIC DNA]</scope>
    <source>
        <strain evidence="4 5">CBS 121057</strain>
    </source>
</reference>
<dbReference type="AlphaFoldDB" id="A0A319EWT6"/>
<dbReference type="SUPFAM" id="SSF51197">
    <property type="entry name" value="Clavaminate synthase-like"/>
    <property type="match status" value="1"/>
</dbReference>
<protein>
    <submittedName>
        <fullName evidence="4">Clavaminate synthase-like protein</fullName>
    </submittedName>
</protein>
<dbReference type="InterPro" id="IPR027443">
    <property type="entry name" value="IPNS-like_sf"/>
</dbReference>
<dbReference type="STRING" id="1448318.A0A319EWT6"/>
<dbReference type="Gene3D" id="2.60.120.330">
    <property type="entry name" value="B-lactam Antibiotic, Isopenicillin N Synthase, Chain"/>
    <property type="match status" value="1"/>
</dbReference>
<dbReference type="VEuPathDB" id="FungiDB:BO78DRAFT_469906"/>
<dbReference type="PROSITE" id="PS51471">
    <property type="entry name" value="FE2OG_OXY"/>
    <property type="match status" value="1"/>
</dbReference>
<organism evidence="4 5">
    <name type="scientific">Aspergillus sclerotiicarbonarius (strain CBS 121057 / IBT 28362)</name>
    <dbReference type="NCBI Taxonomy" id="1448318"/>
    <lineage>
        <taxon>Eukaryota</taxon>
        <taxon>Fungi</taxon>
        <taxon>Dikarya</taxon>
        <taxon>Ascomycota</taxon>
        <taxon>Pezizomycotina</taxon>
        <taxon>Eurotiomycetes</taxon>
        <taxon>Eurotiomycetidae</taxon>
        <taxon>Eurotiales</taxon>
        <taxon>Aspergillaceae</taxon>
        <taxon>Aspergillus</taxon>
        <taxon>Aspergillus subgen. Circumdati</taxon>
    </lineage>
</organism>
<dbReference type="InterPro" id="IPR005123">
    <property type="entry name" value="Oxoglu/Fe-dep_dioxygenase_dom"/>
</dbReference>
<evidence type="ECO:0000259" key="3">
    <source>
        <dbReference type="PROSITE" id="PS51471"/>
    </source>
</evidence>
<feature type="domain" description="Fe2OG dioxygenase" evidence="3">
    <location>
        <begin position="143"/>
        <end position="261"/>
    </location>
</feature>